<proteinExistence type="predicted"/>
<keyword evidence="1" id="KW-0812">Transmembrane</keyword>
<sequence length="141" mass="15513">MRTNKWIISGFALAVTFIAVVSLSLFFLFPSLFLGEKPAFDQRQFIRAAVGNYGSLKDKGIGQVEILSDREVRFLITGASEDNALSQEALDSNLKSFCSLLLEEVAKSPTEVAPETEFTLSYHHRQIAAISGVYSCKNVSS</sequence>
<evidence type="ECO:0000313" key="3">
    <source>
        <dbReference type="Proteomes" id="UP000034491"/>
    </source>
</evidence>
<accession>A0A0M2R8W8</accession>
<organism evidence="2 3">
    <name type="scientific">Kiloniella litopenaei</name>
    <dbReference type="NCBI Taxonomy" id="1549748"/>
    <lineage>
        <taxon>Bacteria</taxon>
        <taxon>Pseudomonadati</taxon>
        <taxon>Pseudomonadota</taxon>
        <taxon>Alphaproteobacteria</taxon>
        <taxon>Rhodospirillales</taxon>
        <taxon>Kiloniellaceae</taxon>
        <taxon>Kiloniella</taxon>
    </lineage>
</organism>
<dbReference type="RefSeq" id="WP_046502683.1">
    <property type="nucleotide sequence ID" value="NZ_LANI01000002.1"/>
</dbReference>
<keyword evidence="3" id="KW-1185">Reference proteome</keyword>
<protein>
    <submittedName>
        <fullName evidence="2">Uncharacterized protein</fullName>
    </submittedName>
</protein>
<feature type="transmembrane region" description="Helical" evidence="1">
    <location>
        <begin position="6"/>
        <end position="34"/>
    </location>
</feature>
<keyword evidence="1" id="KW-0472">Membrane</keyword>
<keyword evidence="1" id="KW-1133">Transmembrane helix</keyword>
<evidence type="ECO:0000313" key="2">
    <source>
        <dbReference type="EMBL" id="KKJ78277.1"/>
    </source>
</evidence>
<dbReference type="AlphaFoldDB" id="A0A0M2R8W8"/>
<reference evidence="2 3" key="1">
    <citation type="submission" date="2015-03" db="EMBL/GenBank/DDBJ databases">
        <title>Genome sequence of Kiloniella sp. P1-1, isolated from the gut microflora of Pacific white shrimp, Penaeus vannamei.</title>
        <authorList>
            <person name="Shao Z."/>
            <person name="Wang L."/>
            <person name="Li X."/>
        </authorList>
    </citation>
    <scope>NUCLEOTIDE SEQUENCE [LARGE SCALE GENOMIC DNA]</scope>
    <source>
        <strain evidence="2 3">P1-1</strain>
    </source>
</reference>
<evidence type="ECO:0000256" key="1">
    <source>
        <dbReference type="SAM" id="Phobius"/>
    </source>
</evidence>
<comment type="caution">
    <text evidence="2">The sequence shown here is derived from an EMBL/GenBank/DDBJ whole genome shotgun (WGS) entry which is preliminary data.</text>
</comment>
<dbReference type="Proteomes" id="UP000034491">
    <property type="component" value="Unassembled WGS sequence"/>
</dbReference>
<dbReference type="OrthoDB" id="8479552at2"/>
<name>A0A0M2R8W8_9PROT</name>
<gene>
    <name evidence="2" type="ORF">WH95_02910</name>
</gene>
<dbReference type="EMBL" id="LANI01000002">
    <property type="protein sequence ID" value="KKJ78277.1"/>
    <property type="molecule type" value="Genomic_DNA"/>
</dbReference>